<dbReference type="KEGG" id="rhy:RD110_05955"/>
<protein>
    <submittedName>
        <fullName evidence="2">Chemotaxis protein CheW</fullName>
    </submittedName>
</protein>
<evidence type="ECO:0000313" key="3">
    <source>
        <dbReference type="Proteomes" id="UP000186609"/>
    </source>
</evidence>
<accession>A0A1P8JSQ6</accession>
<dbReference type="STRING" id="1842727.RD110_05955"/>
<dbReference type="InterPro" id="IPR036061">
    <property type="entry name" value="CheW-like_dom_sf"/>
</dbReference>
<dbReference type="Pfam" id="PF01584">
    <property type="entry name" value="CheW"/>
    <property type="match status" value="1"/>
</dbReference>
<sequence>MANREAIRELQARLAQRLQAARTEGRSVQWLAVEARGERYLFPLAQAGEIFGWPALQPTPYTHTWFLGVANLRGGLCGVVDLAAFLSGVPTPADADRADSSLLTFNHTLEINCALVIDRLAGLRGPEAFSAAMPPAPEAPAYFGPSRTDADGLAWREIDLLALSQSPVFLSINA</sequence>
<organism evidence="2 3">
    <name type="scientific">Rhodoferax koreensis</name>
    <dbReference type="NCBI Taxonomy" id="1842727"/>
    <lineage>
        <taxon>Bacteria</taxon>
        <taxon>Pseudomonadati</taxon>
        <taxon>Pseudomonadota</taxon>
        <taxon>Betaproteobacteria</taxon>
        <taxon>Burkholderiales</taxon>
        <taxon>Comamonadaceae</taxon>
        <taxon>Rhodoferax</taxon>
    </lineage>
</organism>
<proteinExistence type="predicted"/>
<feature type="domain" description="CheW-like" evidence="1">
    <location>
        <begin position="27"/>
        <end position="169"/>
    </location>
</feature>
<keyword evidence="3" id="KW-1185">Reference proteome</keyword>
<evidence type="ECO:0000259" key="1">
    <source>
        <dbReference type="PROSITE" id="PS50851"/>
    </source>
</evidence>
<dbReference type="GO" id="GO:0006935">
    <property type="term" value="P:chemotaxis"/>
    <property type="evidence" value="ECO:0007669"/>
    <property type="project" value="InterPro"/>
</dbReference>
<dbReference type="SUPFAM" id="SSF50341">
    <property type="entry name" value="CheW-like"/>
    <property type="match status" value="1"/>
</dbReference>
<dbReference type="RefSeq" id="WP_076197600.1">
    <property type="nucleotide sequence ID" value="NZ_CP019236.1"/>
</dbReference>
<dbReference type="EMBL" id="CP019236">
    <property type="protein sequence ID" value="APW36792.1"/>
    <property type="molecule type" value="Genomic_DNA"/>
</dbReference>
<dbReference type="SMART" id="SM00260">
    <property type="entry name" value="CheW"/>
    <property type="match status" value="1"/>
</dbReference>
<dbReference type="GO" id="GO:0007165">
    <property type="term" value="P:signal transduction"/>
    <property type="evidence" value="ECO:0007669"/>
    <property type="project" value="InterPro"/>
</dbReference>
<dbReference type="Gene3D" id="2.40.50.180">
    <property type="entry name" value="CheA-289, Domain 4"/>
    <property type="match status" value="1"/>
</dbReference>
<gene>
    <name evidence="2" type="ORF">RD110_05955</name>
</gene>
<dbReference type="OrthoDB" id="5298045at2"/>
<dbReference type="PROSITE" id="PS50851">
    <property type="entry name" value="CHEW"/>
    <property type="match status" value="1"/>
</dbReference>
<reference evidence="2 3" key="1">
    <citation type="submission" date="2017-01" db="EMBL/GenBank/DDBJ databases">
        <authorList>
            <person name="Mah S.A."/>
            <person name="Swanson W.J."/>
            <person name="Moy G.W."/>
            <person name="Vacquier V.D."/>
        </authorList>
    </citation>
    <scope>NUCLEOTIDE SEQUENCE [LARGE SCALE GENOMIC DNA]</scope>
    <source>
        <strain evidence="2 3">DCY110</strain>
    </source>
</reference>
<dbReference type="Proteomes" id="UP000186609">
    <property type="component" value="Chromosome"/>
</dbReference>
<name>A0A1P8JSQ6_9BURK</name>
<evidence type="ECO:0000313" key="2">
    <source>
        <dbReference type="EMBL" id="APW36792.1"/>
    </source>
</evidence>
<dbReference type="AlphaFoldDB" id="A0A1P8JSQ6"/>
<dbReference type="InterPro" id="IPR002545">
    <property type="entry name" value="CheW-lke_dom"/>
</dbReference>